<dbReference type="InterPro" id="IPR003609">
    <property type="entry name" value="Pan_app"/>
</dbReference>
<dbReference type="Pfam" id="PF01822">
    <property type="entry name" value="WSC"/>
    <property type="match status" value="1"/>
</dbReference>
<dbReference type="GeneID" id="111116744"/>
<feature type="domain" description="WSC" evidence="4">
    <location>
        <begin position="180"/>
        <end position="272"/>
    </location>
</feature>
<dbReference type="InterPro" id="IPR002889">
    <property type="entry name" value="WSC_carb-bd"/>
</dbReference>
<dbReference type="OrthoDB" id="6141537at2759"/>
<evidence type="ECO:0000259" key="4">
    <source>
        <dbReference type="PROSITE" id="PS51212"/>
    </source>
</evidence>
<keyword evidence="5" id="KW-1185">Reference proteome</keyword>
<dbReference type="PROSITE" id="PS51212">
    <property type="entry name" value="WSC"/>
    <property type="match status" value="1"/>
</dbReference>
<dbReference type="Proteomes" id="UP000694844">
    <property type="component" value="Chromosome 10"/>
</dbReference>
<accession>A0A8B8C746</accession>
<keyword evidence="2" id="KW-0768">Sushi</keyword>
<dbReference type="SUPFAM" id="SSF57414">
    <property type="entry name" value="Hairpin loop containing domain-like"/>
    <property type="match status" value="1"/>
</dbReference>
<dbReference type="Gene3D" id="2.10.70.10">
    <property type="entry name" value="Complement Module, domain 1"/>
    <property type="match status" value="1"/>
</dbReference>
<proteinExistence type="predicted"/>
<evidence type="ECO:0000259" key="3">
    <source>
        <dbReference type="PROSITE" id="PS50923"/>
    </source>
</evidence>
<dbReference type="PROSITE" id="PS50923">
    <property type="entry name" value="SUSHI"/>
    <property type="match status" value="1"/>
</dbReference>
<dbReference type="RefSeq" id="XP_022311440.1">
    <property type="nucleotide sequence ID" value="XM_022455732.1"/>
</dbReference>
<organism evidence="5 6">
    <name type="scientific">Crassostrea virginica</name>
    <name type="common">Eastern oyster</name>
    <dbReference type="NCBI Taxonomy" id="6565"/>
    <lineage>
        <taxon>Eukaryota</taxon>
        <taxon>Metazoa</taxon>
        <taxon>Spiralia</taxon>
        <taxon>Lophotrochozoa</taxon>
        <taxon>Mollusca</taxon>
        <taxon>Bivalvia</taxon>
        <taxon>Autobranchia</taxon>
        <taxon>Pteriomorphia</taxon>
        <taxon>Ostreida</taxon>
        <taxon>Ostreoidea</taxon>
        <taxon>Ostreidae</taxon>
        <taxon>Crassostrea</taxon>
    </lineage>
</organism>
<dbReference type="InterPro" id="IPR000436">
    <property type="entry name" value="Sushi_SCR_CCP_dom"/>
</dbReference>
<feature type="disulfide bond" evidence="2">
    <location>
        <begin position="122"/>
        <end position="165"/>
    </location>
</feature>
<reference evidence="6" key="1">
    <citation type="submission" date="2025-08" db="UniProtKB">
        <authorList>
            <consortium name="RefSeq"/>
        </authorList>
    </citation>
    <scope>IDENTIFICATION</scope>
    <source>
        <tissue evidence="6">Whole sample</tissue>
    </source>
</reference>
<sequence length="272" mass="30628">MVLQSAADLKRGYSLLQRGYRLEKRLITNLGGISFLDCVEECLRTTRCLSVNYFQPAQFCEVNFESKDSVPKLFLTKTGWFYSERIDWDKDMTGPCSRSNCLVNEKIVPTSLGQCTCKVSDCGIPVNEGYSLETVQDGDGIGISKKMHVTCLEGFEKQGSGLFTCQSDGFWKADLQCIVEYKLPGCFEDSRKRVLESGPHLLQTNGRSQCASHCATLGSYSYFGLEVDDECFCGNDIRYNPKQVATRECDFPCRRNSEEMCGGYWKILIFSS</sequence>
<name>A0A8B8C746_CRAVI</name>
<evidence type="ECO:0000313" key="5">
    <source>
        <dbReference type="Proteomes" id="UP000694844"/>
    </source>
</evidence>
<evidence type="ECO:0000256" key="2">
    <source>
        <dbReference type="PROSITE-ProRule" id="PRU00302"/>
    </source>
</evidence>
<dbReference type="InterPro" id="IPR035976">
    <property type="entry name" value="Sushi/SCR/CCP_sf"/>
</dbReference>
<dbReference type="Pfam" id="PF00084">
    <property type="entry name" value="Sushi"/>
    <property type="match status" value="1"/>
</dbReference>
<dbReference type="KEGG" id="cvn:111116744"/>
<evidence type="ECO:0000256" key="1">
    <source>
        <dbReference type="ARBA" id="ARBA00023157"/>
    </source>
</evidence>
<dbReference type="SMART" id="SM00321">
    <property type="entry name" value="WSC"/>
    <property type="match status" value="1"/>
</dbReference>
<dbReference type="SUPFAM" id="SSF57535">
    <property type="entry name" value="Complement control module/SCR domain"/>
    <property type="match status" value="1"/>
</dbReference>
<gene>
    <name evidence="6" type="primary">LOC111116744</name>
</gene>
<dbReference type="AlphaFoldDB" id="A0A8B8C746"/>
<protein>
    <submittedName>
        <fullName evidence="6">Uncharacterized protein LOC111116744</fullName>
    </submittedName>
</protein>
<evidence type="ECO:0000313" key="6">
    <source>
        <dbReference type="RefSeq" id="XP_022311440.1"/>
    </source>
</evidence>
<keyword evidence="1 2" id="KW-1015">Disulfide bond</keyword>
<comment type="caution">
    <text evidence="2">Lacks conserved residue(s) required for the propagation of feature annotation.</text>
</comment>
<feature type="domain" description="Sushi" evidence="3">
    <location>
        <begin position="120"/>
        <end position="179"/>
    </location>
</feature>
<dbReference type="Pfam" id="PF00024">
    <property type="entry name" value="PAN_1"/>
    <property type="match status" value="1"/>
</dbReference>